<evidence type="ECO:0000313" key="1">
    <source>
        <dbReference type="EMBL" id="CDH03408.1"/>
    </source>
</evidence>
<reference evidence="1" key="1">
    <citation type="submission" date="2013-07" db="EMBL/GenBank/DDBJ databases">
        <title>Sub-species coevolution in mutualistic symbiosis.</title>
        <authorList>
            <person name="Murfin K."/>
            <person name="Klassen J."/>
            <person name="Lee M."/>
            <person name="Forst S."/>
            <person name="Stock P."/>
            <person name="Goodrich-Blair H."/>
        </authorList>
    </citation>
    <scope>NUCLEOTIDE SEQUENCE [LARGE SCALE GENOMIC DNA]</scope>
    <source>
        <strain evidence="1">Feltiae Moldova</strain>
    </source>
</reference>
<accession>A0A077NY00</accession>
<dbReference type="AlphaFoldDB" id="A0A077NY00"/>
<dbReference type="Proteomes" id="UP000028487">
    <property type="component" value="Unassembled WGS sequence"/>
</dbReference>
<proteinExistence type="predicted"/>
<comment type="caution">
    <text evidence="1">The sequence shown here is derived from an EMBL/GenBank/DDBJ whole genome shotgun (WGS) entry which is preliminary data.</text>
</comment>
<organism evidence="1">
    <name type="scientific">Xenorhabdus bovienii str. feltiae Moldova</name>
    <dbReference type="NCBI Taxonomy" id="1398200"/>
    <lineage>
        <taxon>Bacteria</taxon>
        <taxon>Pseudomonadati</taxon>
        <taxon>Pseudomonadota</taxon>
        <taxon>Gammaproteobacteria</taxon>
        <taxon>Enterobacterales</taxon>
        <taxon>Morganellaceae</taxon>
        <taxon>Xenorhabdus</taxon>
    </lineage>
</organism>
<protein>
    <submittedName>
        <fullName evidence="1">Uncharacterized protein</fullName>
    </submittedName>
</protein>
<name>A0A077NY00_XENBV</name>
<gene>
    <name evidence="1" type="ORF">XBFM1_750079</name>
</gene>
<dbReference type="EMBL" id="CBSV010000249">
    <property type="protein sequence ID" value="CDH03408.1"/>
    <property type="molecule type" value="Genomic_DNA"/>
</dbReference>
<dbReference type="RefSeq" id="WP_155271798.1">
    <property type="nucleotide sequence ID" value="NZ_CAWLWD010000067.1"/>
</dbReference>
<dbReference type="HOGENOM" id="CLU_2866804_0_0_6"/>
<sequence length="64" mass="7458">MNESENHTNFMPILGDLTDKRSLITEEDHIAEHKLITSQPADMGYTNARPKWVEINPFRVEMNM</sequence>